<sequence>IKLVLSVVVVVKTINNINLIIQIANDRYPKDIIQTENKEDKVVVVVVVVVVIAIYCCCCCCCASGVSGAILNCSSVAYHPLRAILPPDTSRHAYTYILVKLKIERK</sequence>
<reference evidence="3" key="1">
    <citation type="submission" date="2012-08" db="EMBL/GenBank/DDBJ databases">
        <title>The Genome Sequence of Wuchereria bancrofti.</title>
        <authorList>
            <person name="Nutman T.B."/>
            <person name="Fink D.L."/>
            <person name="Russ C."/>
            <person name="Young S."/>
            <person name="Zeng Q."/>
            <person name="Koehrsen M."/>
            <person name="Alvarado L."/>
            <person name="Berlin A."/>
            <person name="Chapman S.B."/>
            <person name="Chen Z."/>
            <person name="Freedman E."/>
            <person name="Gellesch M."/>
            <person name="Goldberg J."/>
            <person name="Griggs A."/>
            <person name="Gujja S."/>
            <person name="Heilman E.R."/>
            <person name="Heiman D."/>
            <person name="Hepburn T."/>
            <person name="Howarth C."/>
            <person name="Jen D."/>
            <person name="Larson L."/>
            <person name="Lewis B."/>
            <person name="Mehta T."/>
            <person name="Park D."/>
            <person name="Pearson M."/>
            <person name="Roberts A."/>
            <person name="Saif S."/>
            <person name="Shea T."/>
            <person name="Shenoy N."/>
            <person name="Sisk P."/>
            <person name="Stolte C."/>
            <person name="Sykes S."/>
            <person name="Walk T."/>
            <person name="White J."/>
            <person name="Yandava C."/>
            <person name="Haas B."/>
            <person name="Henn M.R."/>
            <person name="Nusbaum C."/>
            <person name="Birren B."/>
        </authorList>
    </citation>
    <scope>NUCLEOTIDE SEQUENCE [LARGE SCALE GENOMIC DNA]</scope>
    <source>
        <strain evidence="3">NA</strain>
    </source>
</reference>
<accession>J9EPL2</accession>
<protein>
    <submittedName>
        <fullName evidence="2">Uncharacterized protein</fullName>
    </submittedName>
</protein>
<dbReference type="EMBL" id="ADBV01001806">
    <property type="protein sequence ID" value="EJW84113.1"/>
    <property type="molecule type" value="Genomic_DNA"/>
</dbReference>
<proteinExistence type="predicted"/>
<feature type="transmembrane region" description="Helical" evidence="1">
    <location>
        <begin position="42"/>
        <end position="66"/>
    </location>
</feature>
<keyword evidence="1" id="KW-0472">Membrane</keyword>
<dbReference type="Proteomes" id="UP000004810">
    <property type="component" value="Unassembled WGS sequence"/>
</dbReference>
<evidence type="ECO:0000256" key="1">
    <source>
        <dbReference type="SAM" id="Phobius"/>
    </source>
</evidence>
<evidence type="ECO:0000313" key="2">
    <source>
        <dbReference type="EMBL" id="EJW84113.1"/>
    </source>
</evidence>
<comment type="caution">
    <text evidence="2">The sequence shown here is derived from an EMBL/GenBank/DDBJ whole genome shotgun (WGS) entry which is preliminary data.</text>
</comment>
<keyword evidence="1" id="KW-0812">Transmembrane</keyword>
<dbReference type="AlphaFoldDB" id="J9EPL2"/>
<name>J9EPL2_WUCBA</name>
<feature type="non-terminal residue" evidence="2">
    <location>
        <position position="1"/>
    </location>
</feature>
<keyword evidence="1" id="KW-1133">Transmembrane helix</keyword>
<evidence type="ECO:0000313" key="3">
    <source>
        <dbReference type="Proteomes" id="UP000004810"/>
    </source>
</evidence>
<gene>
    <name evidence="2" type="ORF">WUBG_04975</name>
</gene>
<organism evidence="2 3">
    <name type="scientific">Wuchereria bancrofti</name>
    <dbReference type="NCBI Taxonomy" id="6293"/>
    <lineage>
        <taxon>Eukaryota</taxon>
        <taxon>Metazoa</taxon>
        <taxon>Ecdysozoa</taxon>
        <taxon>Nematoda</taxon>
        <taxon>Chromadorea</taxon>
        <taxon>Rhabditida</taxon>
        <taxon>Spirurina</taxon>
        <taxon>Spiruromorpha</taxon>
        <taxon>Filarioidea</taxon>
        <taxon>Onchocercidae</taxon>
        <taxon>Wuchereria</taxon>
    </lineage>
</organism>